<gene>
    <name evidence="2" type="ORF">HJG59_007779</name>
</gene>
<dbReference type="InParanoid" id="A0A7J8JW76"/>
<feature type="compositionally biased region" description="Polar residues" evidence="1">
    <location>
        <begin position="1"/>
        <end position="23"/>
    </location>
</feature>
<protein>
    <submittedName>
        <fullName evidence="2">Uncharacterized protein</fullName>
    </submittedName>
</protein>
<dbReference type="EMBL" id="JACASF010000001">
    <property type="protein sequence ID" value="KAF6500720.1"/>
    <property type="molecule type" value="Genomic_DNA"/>
</dbReference>
<feature type="region of interest" description="Disordered" evidence="1">
    <location>
        <begin position="134"/>
        <end position="167"/>
    </location>
</feature>
<evidence type="ECO:0000313" key="3">
    <source>
        <dbReference type="Proteomes" id="UP000550707"/>
    </source>
</evidence>
<organism evidence="2 3">
    <name type="scientific">Molossus molossus</name>
    <name type="common">Pallas' mastiff bat</name>
    <name type="synonym">Vespertilio molossus</name>
    <dbReference type="NCBI Taxonomy" id="27622"/>
    <lineage>
        <taxon>Eukaryota</taxon>
        <taxon>Metazoa</taxon>
        <taxon>Chordata</taxon>
        <taxon>Craniata</taxon>
        <taxon>Vertebrata</taxon>
        <taxon>Euteleostomi</taxon>
        <taxon>Mammalia</taxon>
        <taxon>Eutheria</taxon>
        <taxon>Laurasiatheria</taxon>
        <taxon>Chiroptera</taxon>
        <taxon>Yangochiroptera</taxon>
        <taxon>Molossidae</taxon>
        <taxon>Molossus</taxon>
    </lineage>
</organism>
<keyword evidence="3" id="KW-1185">Reference proteome</keyword>
<feature type="compositionally biased region" description="Polar residues" evidence="1">
    <location>
        <begin position="155"/>
        <end position="167"/>
    </location>
</feature>
<accession>A0A7J8JW76</accession>
<dbReference type="AlphaFoldDB" id="A0A7J8JW76"/>
<name>A0A7J8JW76_MOLMO</name>
<evidence type="ECO:0000313" key="2">
    <source>
        <dbReference type="EMBL" id="KAF6500720.1"/>
    </source>
</evidence>
<comment type="caution">
    <text evidence="2">The sequence shown here is derived from an EMBL/GenBank/DDBJ whole genome shotgun (WGS) entry which is preliminary data.</text>
</comment>
<sequence>MGSPTSLGCNGTCGSSQQPTGPTGQARWGRPPAQPPDSAGRSGRQLPGGRRGPGCPVGPVPGQPWPCPHRDPCFSQRGEARLGMSTRGCTGHCPSRGHLWPVFPRGPACLPSAGSPQELSSTQKQHDKLPWATLATSHPTPSLEVPTLMPRKPASTGSGPDTSAEPQRQSLAFTQWPCPGRSPCPEPLGCLQPSPSLAPVLGLGPLCLHSTPHRGRAALSSLSPLVLLPAPRLAGRPGDRPSERFQGWATPLRLHTEAGPATPHQAPPRPAAVRRFLGGWGHWEPWSVPGAEAGLHRRQLHVSFRNLPERSQGKGTKLGLLSSF</sequence>
<proteinExistence type="predicted"/>
<feature type="region of interest" description="Disordered" evidence="1">
    <location>
        <begin position="1"/>
        <end position="63"/>
    </location>
</feature>
<reference evidence="2 3" key="1">
    <citation type="journal article" date="2020" name="Nature">
        <title>Six reference-quality genomes reveal evolution of bat adaptations.</title>
        <authorList>
            <person name="Jebb D."/>
            <person name="Huang Z."/>
            <person name="Pippel M."/>
            <person name="Hughes G.M."/>
            <person name="Lavrichenko K."/>
            <person name="Devanna P."/>
            <person name="Winkler S."/>
            <person name="Jermiin L.S."/>
            <person name="Skirmuntt E.C."/>
            <person name="Katzourakis A."/>
            <person name="Burkitt-Gray L."/>
            <person name="Ray D.A."/>
            <person name="Sullivan K.A.M."/>
            <person name="Roscito J.G."/>
            <person name="Kirilenko B.M."/>
            <person name="Davalos L.M."/>
            <person name="Corthals A.P."/>
            <person name="Power M.L."/>
            <person name="Jones G."/>
            <person name="Ransome R.D."/>
            <person name="Dechmann D.K.N."/>
            <person name="Locatelli A.G."/>
            <person name="Puechmaille S.J."/>
            <person name="Fedrigo O."/>
            <person name="Jarvis E.D."/>
            <person name="Hiller M."/>
            <person name="Vernes S.C."/>
            <person name="Myers E.W."/>
            <person name="Teeling E.C."/>
        </authorList>
    </citation>
    <scope>NUCLEOTIDE SEQUENCE [LARGE SCALE GENOMIC DNA]</scope>
    <source>
        <strain evidence="2">MMolMol1</strain>
        <tissue evidence="2">Muscle</tissue>
    </source>
</reference>
<dbReference type="Proteomes" id="UP000550707">
    <property type="component" value="Unassembled WGS sequence"/>
</dbReference>
<evidence type="ECO:0000256" key="1">
    <source>
        <dbReference type="SAM" id="MobiDB-lite"/>
    </source>
</evidence>